<keyword evidence="3" id="KW-1185">Reference proteome</keyword>
<sequence length="88" mass="10230">LDVTTGENDLDKDEVNIISGALELRKKTVAEVMTRIEDVFMLDYEAVLDFETVSEIMKSGFSRIPRVRRQPPEHRHHAVHQRPCLRRS</sequence>
<dbReference type="InterPro" id="IPR045095">
    <property type="entry name" value="ACDP"/>
</dbReference>
<dbReference type="Proteomes" id="UP001162156">
    <property type="component" value="Unassembled WGS sequence"/>
</dbReference>
<evidence type="ECO:0000313" key="3">
    <source>
        <dbReference type="Proteomes" id="UP001162156"/>
    </source>
</evidence>
<proteinExistence type="predicted"/>
<dbReference type="PANTHER" id="PTHR12064">
    <property type="entry name" value="METAL TRANSPORTER CNNM"/>
    <property type="match status" value="1"/>
</dbReference>
<comment type="caution">
    <text evidence="2">The sequence shown here is derived from an EMBL/GenBank/DDBJ whole genome shotgun (WGS) entry which is preliminary data.</text>
</comment>
<accession>A0AAV8YUB8</accession>
<dbReference type="Gene3D" id="3.10.580.10">
    <property type="entry name" value="CBS-domain"/>
    <property type="match status" value="1"/>
</dbReference>
<dbReference type="GO" id="GO:0005886">
    <property type="term" value="C:plasma membrane"/>
    <property type="evidence" value="ECO:0007669"/>
    <property type="project" value="TreeGrafter"/>
</dbReference>
<feature type="region of interest" description="Disordered" evidence="1">
    <location>
        <begin position="67"/>
        <end position="88"/>
    </location>
</feature>
<reference evidence="2" key="1">
    <citation type="journal article" date="2023" name="Insect Mol. Biol.">
        <title>Genome sequencing provides insights into the evolution of gene families encoding plant cell wall-degrading enzymes in longhorned beetles.</title>
        <authorList>
            <person name="Shin N.R."/>
            <person name="Okamura Y."/>
            <person name="Kirsch R."/>
            <person name="Pauchet Y."/>
        </authorList>
    </citation>
    <scope>NUCLEOTIDE SEQUENCE</scope>
    <source>
        <strain evidence="2">RBIC_L_NR</strain>
    </source>
</reference>
<dbReference type="GO" id="GO:0010960">
    <property type="term" value="P:magnesium ion homeostasis"/>
    <property type="evidence" value="ECO:0007669"/>
    <property type="project" value="InterPro"/>
</dbReference>
<dbReference type="PANTHER" id="PTHR12064:SF94">
    <property type="entry name" value="UNEXTENDED PROTEIN"/>
    <property type="match status" value="1"/>
</dbReference>
<evidence type="ECO:0000313" key="2">
    <source>
        <dbReference type="EMBL" id="KAJ8955103.1"/>
    </source>
</evidence>
<protein>
    <submittedName>
        <fullName evidence="2">Uncharacterized protein</fullName>
    </submittedName>
</protein>
<dbReference type="GO" id="GO:0022857">
    <property type="term" value="F:transmembrane transporter activity"/>
    <property type="evidence" value="ECO:0007669"/>
    <property type="project" value="TreeGrafter"/>
</dbReference>
<organism evidence="2 3">
    <name type="scientific">Rhamnusium bicolor</name>
    <dbReference type="NCBI Taxonomy" id="1586634"/>
    <lineage>
        <taxon>Eukaryota</taxon>
        <taxon>Metazoa</taxon>
        <taxon>Ecdysozoa</taxon>
        <taxon>Arthropoda</taxon>
        <taxon>Hexapoda</taxon>
        <taxon>Insecta</taxon>
        <taxon>Pterygota</taxon>
        <taxon>Neoptera</taxon>
        <taxon>Endopterygota</taxon>
        <taxon>Coleoptera</taxon>
        <taxon>Polyphaga</taxon>
        <taxon>Cucujiformia</taxon>
        <taxon>Chrysomeloidea</taxon>
        <taxon>Cerambycidae</taxon>
        <taxon>Lepturinae</taxon>
        <taxon>Rhagiini</taxon>
        <taxon>Rhamnusium</taxon>
    </lineage>
</organism>
<evidence type="ECO:0000256" key="1">
    <source>
        <dbReference type="SAM" id="MobiDB-lite"/>
    </source>
</evidence>
<dbReference type="InterPro" id="IPR046342">
    <property type="entry name" value="CBS_dom_sf"/>
</dbReference>
<feature type="non-terminal residue" evidence="2">
    <location>
        <position position="1"/>
    </location>
</feature>
<name>A0AAV8YUB8_9CUCU</name>
<dbReference type="EMBL" id="JANEYF010001891">
    <property type="protein sequence ID" value="KAJ8955103.1"/>
    <property type="molecule type" value="Genomic_DNA"/>
</dbReference>
<dbReference type="AlphaFoldDB" id="A0AAV8YUB8"/>
<gene>
    <name evidence="2" type="ORF">NQ314_006986</name>
</gene>